<dbReference type="InterPro" id="IPR029068">
    <property type="entry name" value="Glyas_Bleomycin-R_OHBP_Dase"/>
</dbReference>
<dbReference type="Gene3D" id="3.10.180.10">
    <property type="entry name" value="2,3-Dihydroxybiphenyl 1,2-Dioxygenase, domain 1"/>
    <property type="match status" value="1"/>
</dbReference>
<name>A0A6J4HK86_9MICC</name>
<reference evidence="2" key="1">
    <citation type="submission" date="2020-02" db="EMBL/GenBank/DDBJ databases">
        <authorList>
            <person name="Meier V. D."/>
        </authorList>
    </citation>
    <scope>NUCLEOTIDE SEQUENCE</scope>
    <source>
        <strain evidence="2">AVDCRST_MAG83</strain>
    </source>
</reference>
<protein>
    <recommendedName>
        <fullName evidence="1">VOC domain-containing protein</fullName>
    </recommendedName>
</protein>
<dbReference type="InterPro" id="IPR037523">
    <property type="entry name" value="VOC_core"/>
</dbReference>
<organism evidence="2">
    <name type="scientific">uncultured Arthrobacter sp</name>
    <dbReference type="NCBI Taxonomy" id="114050"/>
    <lineage>
        <taxon>Bacteria</taxon>
        <taxon>Bacillati</taxon>
        <taxon>Actinomycetota</taxon>
        <taxon>Actinomycetes</taxon>
        <taxon>Micrococcales</taxon>
        <taxon>Micrococcaceae</taxon>
        <taxon>Arthrobacter</taxon>
        <taxon>environmental samples</taxon>
    </lineage>
</organism>
<sequence>MASKVFINLPVTDVERSKAFYTSLGWTLNPAFSDEKAGSLEVSDSIYLMILSHEHYRQFTDKQIADTSATSAVINALSVDDPEEVDAFLDRALAAGAVEGKPQDYGFMRTRTFSDPDGHAWEVFWMDPIASSGDWEAVQEKYPQAPPVPS</sequence>
<dbReference type="PROSITE" id="PS51819">
    <property type="entry name" value="VOC"/>
    <property type="match status" value="1"/>
</dbReference>
<dbReference type="PANTHER" id="PTHR36503">
    <property type="entry name" value="BLR2520 PROTEIN"/>
    <property type="match status" value="1"/>
</dbReference>
<dbReference type="PANTHER" id="PTHR36503:SF2">
    <property type="entry name" value="BLR2408 PROTEIN"/>
    <property type="match status" value="1"/>
</dbReference>
<proteinExistence type="predicted"/>
<dbReference type="InterPro" id="IPR004360">
    <property type="entry name" value="Glyas_Fos-R_dOase_dom"/>
</dbReference>
<dbReference type="AlphaFoldDB" id="A0A6J4HK86"/>
<gene>
    <name evidence="2" type="ORF">AVDCRST_MAG83-808</name>
</gene>
<dbReference type="Pfam" id="PF00903">
    <property type="entry name" value="Glyoxalase"/>
    <property type="match status" value="1"/>
</dbReference>
<feature type="domain" description="VOC" evidence="1">
    <location>
        <begin position="3"/>
        <end position="126"/>
    </location>
</feature>
<dbReference type="SUPFAM" id="SSF54593">
    <property type="entry name" value="Glyoxalase/Bleomycin resistance protein/Dihydroxybiphenyl dioxygenase"/>
    <property type="match status" value="1"/>
</dbReference>
<evidence type="ECO:0000313" key="2">
    <source>
        <dbReference type="EMBL" id="CAA9226910.1"/>
    </source>
</evidence>
<accession>A0A6J4HK86</accession>
<dbReference type="RefSeq" id="WP_120164909.1">
    <property type="nucleotide sequence ID" value="NZ_CADCTE010000058.1"/>
</dbReference>
<evidence type="ECO:0000259" key="1">
    <source>
        <dbReference type="PROSITE" id="PS51819"/>
    </source>
</evidence>
<dbReference type="EMBL" id="CADCTE010000058">
    <property type="protein sequence ID" value="CAA9226910.1"/>
    <property type="molecule type" value="Genomic_DNA"/>
</dbReference>